<dbReference type="EMBL" id="JADJEV010000001">
    <property type="protein sequence ID" value="MBK6971616.1"/>
    <property type="molecule type" value="Genomic_DNA"/>
</dbReference>
<protein>
    <submittedName>
        <fullName evidence="1">Uncharacterized protein</fullName>
    </submittedName>
</protein>
<sequence length="131" mass="14027">MFAAIRGVKMNPLIPAIITAIIDTVAPGLSEGEMPRSPQAPSATAGLLRMIPVDAPKAEMYPPQGGLVLLDGTTMAMAVGARIRDQSNRIVMPTTLTEKHMVRFKIDPAGQVSQVWILTPEERELPAAALQ</sequence>
<organism evidence="1 2">
    <name type="scientific">Candidatus Methylophosphatis roskildensis</name>
    <dbReference type="NCBI Taxonomy" id="2899263"/>
    <lineage>
        <taxon>Bacteria</taxon>
        <taxon>Pseudomonadati</taxon>
        <taxon>Pseudomonadota</taxon>
        <taxon>Betaproteobacteria</taxon>
        <taxon>Nitrosomonadales</taxon>
        <taxon>Sterolibacteriaceae</taxon>
        <taxon>Candidatus Methylophosphatis</taxon>
    </lineage>
</organism>
<gene>
    <name evidence="1" type="ORF">IPH26_01135</name>
</gene>
<evidence type="ECO:0000313" key="1">
    <source>
        <dbReference type="EMBL" id="MBK6971616.1"/>
    </source>
</evidence>
<comment type="caution">
    <text evidence="1">The sequence shown here is derived from an EMBL/GenBank/DDBJ whole genome shotgun (WGS) entry which is preliminary data.</text>
</comment>
<evidence type="ECO:0000313" key="2">
    <source>
        <dbReference type="Proteomes" id="UP000807785"/>
    </source>
</evidence>
<dbReference type="Proteomes" id="UP000807785">
    <property type="component" value="Unassembled WGS sequence"/>
</dbReference>
<accession>A0A9D7E0I2</accession>
<reference evidence="1" key="1">
    <citation type="submission" date="2020-10" db="EMBL/GenBank/DDBJ databases">
        <title>Connecting structure to function with the recovery of over 1000 high-quality activated sludge metagenome-assembled genomes encoding full-length rRNA genes using long-read sequencing.</title>
        <authorList>
            <person name="Singleton C.M."/>
            <person name="Petriglieri F."/>
            <person name="Kristensen J.M."/>
            <person name="Kirkegaard R.H."/>
            <person name="Michaelsen T.Y."/>
            <person name="Andersen M.H."/>
            <person name="Karst S.M."/>
            <person name="Dueholm M.S."/>
            <person name="Nielsen P.H."/>
            <person name="Albertsen M."/>
        </authorList>
    </citation>
    <scope>NUCLEOTIDE SEQUENCE</scope>
    <source>
        <strain evidence="1">Bjer_18-Q3-R1-45_BAT3C.347</strain>
    </source>
</reference>
<proteinExistence type="predicted"/>
<dbReference type="AlphaFoldDB" id="A0A9D7E0I2"/>
<name>A0A9D7E0I2_9PROT</name>